<evidence type="ECO:0000313" key="1">
    <source>
        <dbReference type="EMBL" id="KAK9008108.1"/>
    </source>
</evidence>
<sequence>MNGKKREENLIDVKKVRNLNTAANIRNFKTSSHWSQPEMVSLMWEDQRFWDKNKLMNIFPSEEVKAIFSIPIGSPSVKDSIVWVASKDGGYSVRSGYWFLNEKREHGPRPSVNDALSENKPVWISIWG</sequence>
<protein>
    <submittedName>
        <fullName evidence="1">Uncharacterized protein</fullName>
    </submittedName>
</protein>
<proteinExistence type="predicted"/>
<reference evidence="1 2" key="1">
    <citation type="journal article" date="2024" name="G3 (Bethesda)">
        <title>Genome assembly of Hibiscus sabdariffa L. provides insights into metabolisms of medicinal natural products.</title>
        <authorList>
            <person name="Kim T."/>
        </authorList>
    </citation>
    <scope>NUCLEOTIDE SEQUENCE [LARGE SCALE GENOMIC DNA]</scope>
    <source>
        <strain evidence="1">TK-2024</strain>
        <tissue evidence="1">Old leaves</tissue>
    </source>
</reference>
<dbReference type="Proteomes" id="UP001396334">
    <property type="component" value="Unassembled WGS sequence"/>
</dbReference>
<evidence type="ECO:0000313" key="2">
    <source>
        <dbReference type="Proteomes" id="UP001396334"/>
    </source>
</evidence>
<comment type="caution">
    <text evidence="1">The sequence shown here is derived from an EMBL/GenBank/DDBJ whole genome shotgun (WGS) entry which is preliminary data.</text>
</comment>
<accession>A0ABR2R5P6</accession>
<organism evidence="1 2">
    <name type="scientific">Hibiscus sabdariffa</name>
    <name type="common">roselle</name>
    <dbReference type="NCBI Taxonomy" id="183260"/>
    <lineage>
        <taxon>Eukaryota</taxon>
        <taxon>Viridiplantae</taxon>
        <taxon>Streptophyta</taxon>
        <taxon>Embryophyta</taxon>
        <taxon>Tracheophyta</taxon>
        <taxon>Spermatophyta</taxon>
        <taxon>Magnoliopsida</taxon>
        <taxon>eudicotyledons</taxon>
        <taxon>Gunneridae</taxon>
        <taxon>Pentapetalae</taxon>
        <taxon>rosids</taxon>
        <taxon>malvids</taxon>
        <taxon>Malvales</taxon>
        <taxon>Malvaceae</taxon>
        <taxon>Malvoideae</taxon>
        <taxon>Hibiscus</taxon>
    </lineage>
</organism>
<name>A0ABR2R5P6_9ROSI</name>
<dbReference type="EMBL" id="JBBPBN010000026">
    <property type="protein sequence ID" value="KAK9008108.1"/>
    <property type="molecule type" value="Genomic_DNA"/>
</dbReference>
<gene>
    <name evidence="1" type="ORF">V6N11_075010</name>
</gene>
<keyword evidence="2" id="KW-1185">Reference proteome</keyword>